<accession>A0ABR1GGU6</accession>
<evidence type="ECO:0000313" key="5">
    <source>
        <dbReference type="EMBL" id="KAK7394044.1"/>
    </source>
</evidence>
<evidence type="ECO:0000259" key="4">
    <source>
        <dbReference type="SMART" id="SM00829"/>
    </source>
</evidence>
<dbReference type="Proteomes" id="UP001498476">
    <property type="component" value="Unassembled WGS sequence"/>
</dbReference>
<feature type="domain" description="Enoyl reductase (ER)" evidence="4">
    <location>
        <begin position="18"/>
        <end position="359"/>
    </location>
</feature>
<reference evidence="5 6" key="1">
    <citation type="journal article" date="2025" name="Microbiol. Resour. Announc.">
        <title>Draft genome sequences for Neonectria magnoliae and Neonectria punicea, canker pathogens of Liriodendron tulipifera and Acer saccharum in West Virginia.</title>
        <authorList>
            <person name="Petronek H.M."/>
            <person name="Kasson M.T."/>
            <person name="Metheny A.M."/>
            <person name="Stauder C.M."/>
            <person name="Lovett B."/>
            <person name="Lynch S.C."/>
            <person name="Garnas J.R."/>
            <person name="Kasson L.R."/>
            <person name="Stajich J.E."/>
        </authorList>
    </citation>
    <scope>NUCLEOTIDE SEQUENCE [LARGE SCALE GENOMIC DNA]</scope>
    <source>
        <strain evidence="5 6">NRRL 64653</strain>
    </source>
</reference>
<dbReference type="InterPro" id="IPR020843">
    <property type="entry name" value="ER"/>
</dbReference>
<evidence type="ECO:0000256" key="3">
    <source>
        <dbReference type="ARBA" id="ARBA00023002"/>
    </source>
</evidence>
<dbReference type="Gene3D" id="3.90.180.10">
    <property type="entry name" value="Medium-chain alcohol dehydrogenases, catalytic domain"/>
    <property type="match status" value="1"/>
</dbReference>
<dbReference type="InterPro" id="IPR036291">
    <property type="entry name" value="NAD(P)-bd_dom_sf"/>
</dbReference>
<dbReference type="InterPro" id="IPR047122">
    <property type="entry name" value="Trans-enoyl_RdTase-like"/>
</dbReference>
<dbReference type="Pfam" id="PF08240">
    <property type="entry name" value="ADH_N"/>
    <property type="match status" value="1"/>
</dbReference>
<comment type="similarity">
    <text evidence="1">Belongs to the zinc-containing alcohol dehydrogenase family.</text>
</comment>
<keyword evidence="2" id="KW-0521">NADP</keyword>
<dbReference type="InterPro" id="IPR011032">
    <property type="entry name" value="GroES-like_sf"/>
</dbReference>
<evidence type="ECO:0000313" key="6">
    <source>
        <dbReference type="Proteomes" id="UP001498476"/>
    </source>
</evidence>
<protein>
    <recommendedName>
        <fullName evidence="4">Enoyl reductase (ER) domain-containing protein</fullName>
    </recommendedName>
</protein>
<name>A0ABR1GGU6_9HYPO</name>
<proteinExistence type="inferred from homology"/>
<dbReference type="Gene3D" id="3.40.50.720">
    <property type="entry name" value="NAD(P)-binding Rossmann-like Domain"/>
    <property type="match status" value="1"/>
</dbReference>
<dbReference type="InterPro" id="IPR013154">
    <property type="entry name" value="ADH-like_N"/>
</dbReference>
<keyword evidence="6" id="KW-1185">Reference proteome</keyword>
<comment type="caution">
    <text evidence="5">The sequence shown here is derived from an EMBL/GenBank/DDBJ whole genome shotgun (WGS) entry which is preliminary data.</text>
</comment>
<gene>
    <name evidence="5" type="ORF">QQX98_013175</name>
</gene>
<organism evidence="5 6">
    <name type="scientific">Neonectria punicea</name>
    <dbReference type="NCBI Taxonomy" id="979145"/>
    <lineage>
        <taxon>Eukaryota</taxon>
        <taxon>Fungi</taxon>
        <taxon>Dikarya</taxon>
        <taxon>Ascomycota</taxon>
        <taxon>Pezizomycotina</taxon>
        <taxon>Sordariomycetes</taxon>
        <taxon>Hypocreomycetidae</taxon>
        <taxon>Hypocreales</taxon>
        <taxon>Nectriaceae</taxon>
        <taxon>Neonectria</taxon>
    </lineage>
</organism>
<dbReference type="InterPro" id="IPR013149">
    <property type="entry name" value="ADH-like_C"/>
</dbReference>
<dbReference type="SMART" id="SM00829">
    <property type="entry name" value="PKS_ER"/>
    <property type="match status" value="1"/>
</dbReference>
<keyword evidence="3" id="KW-0560">Oxidoreductase</keyword>
<dbReference type="SUPFAM" id="SSF50129">
    <property type="entry name" value="GroES-like"/>
    <property type="match status" value="1"/>
</dbReference>
<dbReference type="EMBL" id="JAZAVJ010000518">
    <property type="protein sequence ID" value="KAK7394044.1"/>
    <property type="molecule type" value="Genomic_DNA"/>
</dbReference>
<dbReference type="CDD" id="cd08249">
    <property type="entry name" value="enoyl_reductase_like"/>
    <property type="match status" value="1"/>
</dbReference>
<dbReference type="PANTHER" id="PTHR45348:SF6">
    <property type="entry name" value="TRANS-ENOYL REDUCTASE APDC"/>
    <property type="match status" value="1"/>
</dbReference>
<dbReference type="Pfam" id="PF00107">
    <property type="entry name" value="ADH_zinc_N"/>
    <property type="match status" value="1"/>
</dbReference>
<evidence type="ECO:0000256" key="2">
    <source>
        <dbReference type="ARBA" id="ARBA00022857"/>
    </source>
</evidence>
<dbReference type="PANTHER" id="PTHR45348">
    <property type="entry name" value="HYPOTHETICAL OXIDOREDUCTASE (EUROFUNG)"/>
    <property type="match status" value="1"/>
</dbReference>
<dbReference type="SUPFAM" id="SSF51735">
    <property type="entry name" value="NAD(P)-binding Rossmann-fold domains"/>
    <property type="match status" value="1"/>
</dbReference>
<sequence length="362" mass="38227">MSPSVPDTQRAIVQNADGEPILVQHARVPPLKSGSLLVRTLAVALNPTDFKMGPAFPVPGTTIGIDYAGQVVRIEDHAAKVRPDLRVGDLVCGGVHGNNPADLDSGCFAEFVRAPADLVLKVPESLPLAQAAALGTGLTTGCLALHSLGFEFDVAGPGSSVSSGVGAPVLVYGASTASGTMAMQLLKLIGCDPIGVCSPRNFEMVKSYGASAVFDYKVASVAEDIKNHTRGELRHALACITDEASIACCEASIGPSGGRLVLLEDFEDEWKTRDDVTVDFILALEAFGHEVQLPGEYWRAANPEKHDMAVRCFATIQTLLDRGRIRAHPTEVVGHDFESILAGMEQLQTGTVSGQKLAVVFK</sequence>
<evidence type="ECO:0000256" key="1">
    <source>
        <dbReference type="ARBA" id="ARBA00008072"/>
    </source>
</evidence>